<proteinExistence type="predicted"/>
<dbReference type="Gene3D" id="3.40.50.300">
    <property type="entry name" value="P-loop containing nucleotide triphosphate hydrolases"/>
    <property type="match status" value="1"/>
</dbReference>
<protein>
    <submittedName>
        <fullName evidence="5">Kinesin</fullName>
    </submittedName>
</protein>
<dbReference type="PROSITE" id="PS50297">
    <property type="entry name" value="ANK_REP_REGION"/>
    <property type="match status" value="10"/>
</dbReference>
<sequence length="1512" mass="169675">MDKKRPATAEWSTAKLRRVDAPSAFRLTHTTPSGDLRYRSLNKDAFTVGWICALETELAASVAMLDEEFLDLPDISDDSNAYTLGRMGEHNIVLVCLPAGTTGTNAAAAAATNMIRSFPRIRFGLMVGIGGGAPDEPSNDPRNDIRLGDVVVSCPTVDSSGVLQYDFGKTMKEGTFVQTGTLNKTHAKLRNGVSVLRARHRRENTQVPSHIDTMLQSNEKMRGYFDHPGLGHDQLFRADYDHKDGKSSCETCDKGALLVRKPRADKAPAIHYGLIGSANQVMKHGITREKLRKEKGIMCFEMEAAGLMDIFPCLVIRGICDYADSHKNKRWQPYAAAAAAAYAKEILLVIPPAEVPPAFPMNIDTIHNMLQSFISESSLEQLLQLLPALEQSQCKSTVSDLDPRDSKFSWVFENIDYKSWRYNDSRFVLCLSSPLAHHLSQVTSYVVDQEEKANRPILYCFCSQIANGELIKGGQGTEGRNIALFSALIYTLLEQIIHFSPIEKRLLITRNFFNNLLQKIFEKDPSQNWTKRGFDGNDLLKGLRDLLGNAATKDLLTAFQLTLDYAKPQPTLIVLDGIEKAYQGGRFLQLIGVLINDLRRQNSNIKALLAGSTVCDITALSTESVSIEYDKERKDCLSSLQFENTRYEKITREHGGSFEWIWTHDEYKCWSNSETSRLLYIEGKPGSGKSTLTKYFDTYLLTREPAAKKAIVANFFYSFREGEPQRSHYNMLLSLLYDILYQEKSFFYHSFQAEYRAHRLSGAKWDYQSLKRILGSLRDYYSTSKRFYIIIDAVDESEETDRRDILKLLRDLCSNTKHCVVKIFLASRPVTQLEALRDQFLNSIKLHEETTLDISSFANSLLDGLDLPRMVAYIIENAQGVFLWVKLVSEELISYHEDGYSEHDIFVMLKKLPKELKELYGLMLNKMRTNKLCQSYGLKMFRLILFARRPLRVNELLHSLGIPDNIESDSISNLLTDEILEERVPLSERIIVSCGGNFIEIKQRNDGHRVVQVIHQTALEFLRDPHGVVSKSEFRIDEEHAHMFIATTCIQYITLCATSLTSLRAGLPDSEYWIANYYDDCAKYLDKRPLAFYASHHLEYHVNCHKKYHNQKSDTQKLAVQVKREWIDDPFNYLLGSWAGSHLAPLESEKLQNGLLMAASKGGLDIATEMLVSAGVDVNLKEKSGRTPLSWAAANGHESVSRILLDKNAAIDFQDNSGRTPFSWAAGNGHESVLRLLLDKGTFFDHGDNSHRTPLSWAAGNGHESVVKLLLEKGAAVDSPGSSGRRVLSWAAGNGHESVVKLLLERDVAVNSQDSTGRTVLSWAAENGNESTVRMLIERDATVDSQDHFGRTPLSWAAENGNESTVRTLLEQDPKTIELRDQSGRTPLSWAAANGRKDIIRLLLGNGTGACIDTMDNSCCTPLSWAAKNGHQACVELLLQKGASIEDWGVFVRTPLSWAVTNGHKACVELLLSKGADVNARDKWANKTPLWWAVKNGNEAIIELLRNNGAML</sequence>
<organism evidence="5 6">
    <name type="scientific">Trichoderma harzianum</name>
    <name type="common">Hypocrea lixii</name>
    <dbReference type="NCBI Taxonomy" id="5544"/>
    <lineage>
        <taxon>Eukaryota</taxon>
        <taxon>Fungi</taxon>
        <taxon>Dikarya</taxon>
        <taxon>Ascomycota</taxon>
        <taxon>Pezizomycotina</taxon>
        <taxon>Sordariomycetes</taxon>
        <taxon>Hypocreomycetidae</taxon>
        <taxon>Hypocreales</taxon>
        <taxon>Hypocreaceae</taxon>
        <taxon>Trichoderma</taxon>
    </lineage>
</organism>
<dbReference type="InterPro" id="IPR036770">
    <property type="entry name" value="Ankyrin_rpt-contain_sf"/>
</dbReference>
<feature type="repeat" description="ANK" evidence="3">
    <location>
        <begin position="1283"/>
        <end position="1315"/>
    </location>
</feature>
<dbReference type="SUPFAM" id="SSF53167">
    <property type="entry name" value="Purine and uridine phosphorylases"/>
    <property type="match status" value="1"/>
</dbReference>
<evidence type="ECO:0000256" key="1">
    <source>
        <dbReference type="ARBA" id="ARBA00022737"/>
    </source>
</evidence>
<dbReference type="PROSITE" id="PS50837">
    <property type="entry name" value="NACHT"/>
    <property type="match status" value="1"/>
</dbReference>
<dbReference type="Pfam" id="PF00023">
    <property type="entry name" value="Ank"/>
    <property type="match status" value="1"/>
</dbReference>
<dbReference type="InterPro" id="IPR056884">
    <property type="entry name" value="NPHP3-like_N"/>
</dbReference>
<gene>
    <name evidence="5" type="ORF">THAR02_09433</name>
</gene>
<dbReference type="PANTHER" id="PTHR24198">
    <property type="entry name" value="ANKYRIN REPEAT AND PROTEIN KINASE DOMAIN-CONTAINING PROTEIN"/>
    <property type="match status" value="1"/>
</dbReference>
<dbReference type="Pfam" id="PF12796">
    <property type="entry name" value="Ank_2"/>
    <property type="match status" value="4"/>
</dbReference>
<feature type="repeat" description="ANK" evidence="3">
    <location>
        <begin position="1349"/>
        <end position="1371"/>
    </location>
</feature>
<dbReference type="InterPro" id="IPR002110">
    <property type="entry name" value="Ankyrin_rpt"/>
</dbReference>
<dbReference type="InterPro" id="IPR007111">
    <property type="entry name" value="NACHT_NTPase"/>
</dbReference>
<dbReference type="PROSITE" id="PS50088">
    <property type="entry name" value="ANK_REPEAT"/>
    <property type="match status" value="10"/>
</dbReference>
<dbReference type="InterPro" id="IPR035994">
    <property type="entry name" value="Nucleoside_phosphorylase_sf"/>
</dbReference>
<evidence type="ECO:0000313" key="5">
    <source>
        <dbReference type="EMBL" id="KKO98463.1"/>
    </source>
</evidence>
<dbReference type="Gene3D" id="1.25.40.20">
    <property type="entry name" value="Ankyrin repeat-containing domain"/>
    <property type="match status" value="4"/>
</dbReference>
<accession>A0A0F9ZZ25</accession>
<evidence type="ECO:0000256" key="3">
    <source>
        <dbReference type="PROSITE-ProRule" id="PRU00023"/>
    </source>
</evidence>
<dbReference type="GO" id="GO:0003824">
    <property type="term" value="F:catalytic activity"/>
    <property type="evidence" value="ECO:0007669"/>
    <property type="project" value="InterPro"/>
</dbReference>
<name>A0A0F9ZZ25_TRIHA</name>
<feature type="repeat" description="ANK" evidence="3">
    <location>
        <begin position="1383"/>
        <end position="1407"/>
    </location>
</feature>
<evidence type="ECO:0000259" key="4">
    <source>
        <dbReference type="PROSITE" id="PS50837"/>
    </source>
</evidence>
<feature type="repeat" description="ANK" evidence="3">
    <location>
        <begin position="1485"/>
        <end position="1512"/>
    </location>
</feature>
<dbReference type="SUPFAM" id="SSF52540">
    <property type="entry name" value="P-loop containing nucleoside triphosphate hydrolases"/>
    <property type="match status" value="1"/>
</dbReference>
<dbReference type="Gene3D" id="3.40.50.1580">
    <property type="entry name" value="Nucleoside phosphorylase domain"/>
    <property type="match status" value="1"/>
</dbReference>
<dbReference type="InterPro" id="IPR027417">
    <property type="entry name" value="P-loop_NTPase"/>
</dbReference>
<keyword evidence="2 3" id="KW-0040">ANK repeat</keyword>
<dbReference type="GO" id="GO:0009116">
    <property type="term" value="P:nucleoside metabolic process"/>
    <property type="evidence" value="ECO:0007669"/>
    <property type="project" value="InterPro"/>
</dbReference>
<feature type="repeat" description="ANK" evidence="3">
    <location>
        <begin position="1250"/>
        <end position="1282"/>
    </location>
</feature>
<evidence type="ECO:0000256" key="2">
    <source>
        <dbReference type="ARBA" id="ARBA00023043"/>
    </source>
</evidence>
<dbReference type="EMBL" id="JOKZ01000417">
    <property type="protein sequence ID" value="KKO98463.1"/>
    <property type="molecule type" value="Genomic_DNA"/>
</dbReference>
<feature type="repeat" description="ANK" evidence="3">
    <location>
        <begin position="1451"/>
        <end position="1483"/>
    </location>
</feature>
<dbReference type="Pfam" id="PF24883">
    <property type="entry name" value="NPHP3_N"/>
    <property type="match status" value="1"/>
</dbReference>
<dbReference type="SMART" id="SM00248">
    <property type="entry name" value="ANK"/>
    <property type="match status" value="11"/>
</dbReference>
<dbReference type="OrthoDB" id="4898822at2759"/>
<feature type="repeat" description="ANK" evidence="3">
    <location>
        <begin position="1316"/>
        <end position="1348"/>
    </location>
</feature>
<evidence type="ECO:0000313" key="6">
    <source>
        <dbReference type="Proteomes" id="UP000034112"/>
    </source>
</evidence>
<feature type="domain" description="NACHT" evidence="4">
    <location>
        <begin position="677"/>
        <end position="829"/>
    </location>
</feature>
<reference evidence="6" key="1">
    <citation type="journal article" date="2015" name="Genome Announc.">
        <title>Draft whole-genome sequence of the biocontrol agent Trichoderma harzianum T6776.</title>
        <authorList>
            <person name="Baroncelli R."/>
            <person name="Piaggeschi G."/>
            <person name="Fiorini L."/>
            <person name="Bertolini E."/>
            <person name="Zapparata A."/>
            <person name="Pe M.E."/>
            <person name="Sarrocco S."/>
            <person name="Vannacci G."/>
        </authorList>
    </citation>
    <scope>NUCLEOTIDE SEQUENCE [LARGE SCALE GENOMIC DNA]</scope>
    <source>
        <strain evidence="6">T6776</strain>
    </source>
</reference>
<comment type="caution">
    <text evidence="5">The sequence shown here is derived from an EMBL/GenBank/DDBJ whole genome shotgun (WGS) entry which is preliminary data.</text>
</comment>
<feature type="repeat" description="ANK" evidence="3">
    <location>
        <begin position="1217"/>
        <end position="1249"/>
    </location>
</feature>
<dbReference type="PANTHER" id="PTHR24198:SF165">
    <property type="entry name" value="ANKYRIN REPEAT-CONTAINING PROTEIN-RELATED"/>
    <property type="match status" value="1"/>
</dbReference>
<feature type="repeat" description="ANK" evidence="3">
    <location>
        <begin position="1184"/>
        <end position="1216"/>
    </location>
</feature>
<feature type="repeat" description="ANK" evidence="3">
    <location>
        <begin position="1421"/>
        <end position="1446"/>
    </location>
</feature>
<dbReference type="PRINTS" id="PR01415">
    <property type="entry name" value="ANKYRIN"/>
</dbReference>
<dbReference type="Proteomes" id="UP000034112">
    <property type="component" value="Unassembled WGS sequence"/>
</dbReference>
<dbReference type="SUPFAM" id="SSF48403">
    <property type="entry name" value="Ankyrin repeat"/>
    <property type="match status" value="1"/>
</dbReference>
<dbReference type="OMA" id="PQRSHYN"/>
<keyword evidence="1" id="KW-0677">Repeat</keyword>